<dbReference type="InterPro" id="IPR013216">
    <property type="entry name" value="Methyltransf_11"/>
</dbReference>
<dbReference type="PANTHER" id="PTHR45277">
    <property type="entry name" value="EXPRESSED PROTEIN"/>
    <property type="match status" value="1"/>
</dbReference>
<dbReference type="Pfam" id="PF08241">
    <property type="entry name" value="Methyltransf_11"/>
    <property type="match status" value="1"/>
</dbReference>
<name>A0A9D7SRW7_9BACT</name>
<evidence type="ECO:0000313" key="2">
    <source>
        <dbReference type="EMBL" id="MBK9980999.1"/>
    </source>
</evidence>
<dbReference type="GO" id="GO:0008757">
    <property type="term" value="F:S-adenosylmethionine-dependent methyltransferase activity"/>
    <property type="evidence" value="ECO:0007669"/>
    <property type="project" value="InterPro"/>
</dbReference>
<comment type="caution">
    <text evidence="2">The sequence shown here is derived from an EMBL/GenBank/DDBJ whole genome shotgun (WGS) entry which is preliminary data.</text>
</comment>
<dbReference type="Proteomes" id="UP000808337">
    <property type="component" value="Unassembled WGS sequence"/>
</dbReference>
<dbReference type="InterPro" id="IPR029063">
    <property type="entry name" value="SAM-dependent_MTases_sf"/>
</dbReference>
<reference evidence="2 3" key="1">
    <citation type="submission" date="2020-10" db="EMBL/GenBank/DDBJ databases">
        <title>Connecting structure to function with the recovery of over 1000 high-quality activated sludge metagenome-assembled genomes encoding full-length rRNA genes using long-read sequencing.</title>
        <authorList>
            <person name="Singleton C.M."/>
            <person name="Petriglieri F."/>
            <person name="Kristensen J.M."/>
            <person name="Kirkegaard R.H."/>
            <person name="Michaelsen T.Y."/>
            <person name="Andersen M.H."/>
            <person name="Karst S.M."/>
            <person name="Dueholm M.S."/>
            <person name="Nielsen P.H."/>
            <person name="Albertsen M."/>
        </authorList>
    </citation>
    <scope>NUCLEOTIDE SEQUENCE [LARGE SCALE GENOMIC DNA]</scope>
    <source>
        <strain evidence="2">Ribe_18-Q3-R11-54_MAXAC.273</strain>
    </source>
</reference>
<feature type="domain" description="Methyltransferase type 11" evidence="1">
    <location>
        <begin position="33"/>
        <end position="140"/>
    </location>
</feature>
<gene>
    <name evidence="2" type="ORF">IPP15_01010</name>
</gene>
<keyword evidence="2" id="KW-0489">Methyltransferase</keyword>
<protein>
    <submittedName>
        <fullName evidence="2">Class I SAM-dependent methyltransferase</fullName>
    </submittedName>
</protein>
<dbReference type="CDD" id="cd02440">
    <property type="entry name" value="AdoMet_MTases"/>
    <property type="match status" value="1"/>
</dbReference>
<dbReference type="AlphaFoldDB" id="A0A9D7SRW7"/>
<dbReference type="Gene3D" id="3.40.50.150">
    <property type="entry name" value="Vaccinia Virus protein VP39"/>
    <property type="match status" value="1"/>
</dbReference>
<dbReference type="EMBL" id="JADKGY010000001">
    <property type="protein sequence ID" value="MBK9980999.1"/>
    <property type="molecule type" value="Genomic_DNA"/>
</dbReference>
<proteinExistence type="predicted"/>
<accession>A0A9D7SRW7</accession>
<dbReference type="GO" id="GO:0032259">
    <property type="term" value="P:methylation"/>
    <property type="evidence" value="ECO:0007669"/>
    <property type="project" value="UniProtKB-KW"/>
</dbReference>
<evidence type="ECO:0000259" key="1">
    <source>
        <dbReference type="Pfam" id="PF08241"/>
    </source>
</evidence>
<dbReference type="PANTHER" id="PTHR45277:SF1">
    <property type="entry name" value="EXPRESSED PROTEIN"/>
    <property type="match status" value="1"/>
</dbReference>
<evidence type="ECO:0000313" key="3">
    <source>
        <dbReference type="Proteomes" id="UP000808337"/>
    </source>
</evidence>
<sequence length="183" mass="20608">MAVWMILYSVYGKLKHRDRILNMIDWNGSEMVLDVGTGRGLLVIGAAKRLTTGKAIGIDIWNMEDLTKNKMENTLDNVVLEGVKEKVEIKNDNAIQMSFANNTFDIVISNLCLHNIYNSEDRKKACSEISRVLKNGGVGIISDFKHINEYRNNFAQSGLKTKILPASYFTTFPPLAILKINKL</sequence>
<keyword evidence="2" id="KW-0808">Transferase</keyword>
<dbReference type="SUPFAM" id="SSF53335">
    <property type="entry name" value="S-adenosyl-L-methionine-dependent methyltransferases"/>
    <property type="match status" value="1"/>
</dbReference>
<organism evidence="2 3">
    <name type="scientific">Candidatus Opimibacter skivensis</name>
    <dbReference type="NCBI Taxonomy" id="2982028"/>
    <lineage>
        <taxon>Bacteria</taxon>
        <taxon>Pseudomonadati</taxon>
        <taxon>Bacteroidota</taxon>
        <taxon>Saprospiria</taxon>
        <taxon>Saprospirales</taxon>
        <taxon>Saprospiraceae</taxon>
        <taxon>Candidatus Opimibacter</taxon>
    </lineage>
</organism>